<dbReference type="Gene3D" id="2.40.420.20">
    <property type="match status" value="1"/>
</dbReference>
<dbReference type="SUPFAM" id="SSF111369">
    <property type="entry name" value="HlyD-like secretion proteins"/>
    <property type="match status" value="1"/>
</dbReference>
<protein>
    <submittedName>
        <fullName evidence="6">RND family efflux transporter MFP subunit</fullName>
    </submittedName>
</protein>
<name>A0A7X5XXG5_9SPHN</name>
<comment type="caution">
    <text evidence="6">The sequence shown here is derived from an EMBL/GenBank/DDBJ whole genome shotgun (WGS) entry which is preliminary data.</text>
</comment>
<evidence type="ECO:0000259" key="5">
    <source>
        <dbReference type="Pfam" id="PF25967"/>
    </source>
</evidence>
<evidence type="ECO:0000256" key="2">
    <source>
        <dbReference type="SAM" id="MobiDB-lite"/>
    </source>
</evidence>
<feature type="region of interest" description="Disordered" evidence="2">
    <location>
        <begin position="361"/>
        <end position="387"/>
    </location>
</feature>
<evidence type="ECO:0000259" key="3">
    <source>
        <dbReference type="Pfam" id="PF25876"/>
    </source>
</evidence>
<gene>
    <name evidence="6" type="ORF">GGR89_001105</name>
</gene>
<dbReference type="RefSeq" id="WP_125972703.1">
    <property type="nucleotide sequence ID" value="NZ_BAAADY010000005.1"/>
</dbReference>
<dbReference type="PANTHER" id="PTHR30469:SF37">
    <property type="entry name" value="RAGD PROTEIN"/>
    <property type="match status" value="1"/>
</dbReference>
<dbReference type="Pfam" id="PF25954">
    <property type="entry name" value="Beta-barrel_RND_2"/>
    <property type="match status" value="1"/>
</dbReference>
<proteinExistence type="inferred from homology"/>
<dbReference type="Pfam" id="PF25967">
    <property type="entry name" value="RND-MFP_C"/>
    <property type="match status" value="1"/>
</dbReference>
<dbReference type="NCBIfam" id="TIGR01730">
    <property type="entry name" value="RND_mfp"/>
    <property type="match status" value="1"/>
</dbReference>
<accession>A0A7X5XXG5</accession>
<dbReference type="Gene3D" id="1.10.287.470">
    <property type="entry name" value="Helix hairpin bin"/>
    <property type="match status" value="1"/>
</dbReference>
<dbReference type="InterPro" id="IPR058792">
    <property type="entry name" value="Beta-barrel_RND_2"/>
</dbReference>
<dbReference type="Gene3D" id="2.40.30.170">
    <property type="match status" value="1"/>
</dbReference>
<reference evidence="6 7" key="1">
    <citation type="submission" date="2020-03" db="EMBL/GenBank/DDBJ databases">
        <title>Genomic Encyclopedia of Type Strains, Phase IV (KMG-IV): sequencing the most valuable type-strain genomes for metagenomic binning, comparative biology and taxonomic classification.</title>
        <authorList>
            <person name="Goeker M."/>
        </authorList>
    </citation>
    <scope>NUCLEOTIDE SEQUENCE [LARGE SCALE GENOMIC DNA]</scope>
    <source>
        <strain evidence="6 7">DSM 7225</strain>
    </source>
</reference>
<dbReference type="Pfam" id="PF25876">
    <property type="entry name" value="HH_MFP_RND"/>
    <property type="match status" value="1"/>
</dbReference>
<evidence type="ECO:0000313" key="6">
    <source>
        <dbReference type="EMBL" id="NJB96805.1"/>
    </source>
</evidence>
<evidence type="ECO:0000313" key="7">
    <source>
        <dbReference type="Proteomes" id="UP000531251"/>
    </source>
</evidence>
<dbReference type="InterPro" id="IPR006143">
    <property type="entry name" value="RND_pump_MFP"/>
</dbReference>
<dbReference type="Proteomes" id="UP000531251">
    <property type="component" value="Unassembled WGS sequence"/>
</dbReference>
<organism evidence="6 7">
    <name type="scientific">Sphingomonas trueperi</name>
    <dbReference type="NCBI Taxonomy" id="53317"/>
    <lineage>
        <taxon>Bacteria</taxon>
        <taxon>Pseudomonadati</taxon>
        <taxon>Pseudomonadota</taxon>
        <taxon>Alphaproteobacteria</taxon>
        <taxon>Sphingomonadales</taxon>
        <taxon>Sphingomonadaceae</taxon>
        <taxon>Sphingomonas</taxon>
    </lineage>
</organism>
<dbReference type="GO" id="GO:0015562">
    <property type="term" value="F:efflux transmembrane transporter activity"/>
    <property type="evidence" value="ECO:0007669"/>
    <property type="project" value="TreeGrafter"/>
</dbReference>
<dbReference type="Gene3D" id="2.40.50.100">
    <property type="match status" value="1"/>
</dbReference>
<dbReference type="EMBL" id="JAATJB010000002">
    <property type="protein sequence ID" value="NJB96805.1"/>
    <property type="molecule type" value="Genomic_DNA"/>
</dbReference>
<evidence type="ECO:0000256" key="1">
    <source>
        <dbReference type="ARBA" id="ARBA00009477"/>
    </source>
</evidence>
<evidence type="ECO:0000259" key="4">
    <source>
        <dbReference type="Pfam" id="PF25954"/>
    </source>
</evidence>
<dbReference type="InterPro" id="IPR058624">
    <property type="entry name" value="MdtA-like_HH"/>
</dbReference>
<comment type="similarity">
    <text evidence="1">Belongs to the membrane fusion protein (MFP) (TC 8.A.1) family.</text>
</comment>
<dbReference type="AlphaFoldDB" id="A0A7X5XXG5"/>
<dbReference type="InterPro" id="IPR058627">
    <property type="entry name" value="MdtA-like_C"/>
</dbReference>
<feature type="domain" description="CusB-like beta-barrel" evidence="4">
    <location>
        <begin position="235"/>
        <end position="306"/>
    </location>
</feature>
<feature type="domain" description="Multidrug resistance protein MdtA-like C-terminal permuted SH3" evidence="5">
    <location>
        <begin position="314"/>
        <end position="367"/>
    </location>
</feature>
<dbReference type="GO" id="GO:1990281">
    <property type="term" value="C:efflux pump complex"/>
    <property type="evidence" value="ECO:0007669"/>
    <property type="project" value="TreeGrafter"/>
</dbReference>
<feature type="domain" description="Multidrug resistance protein MdtA-like alpha-helical hairpin" evidence="3">
    <location>
        <begin position="124"/>
        <end position="182"/>
    </location>
</feature>
<dbReference type="PANTHER" id="PTHR30469">
    <property type="entry name" value="MULTIDRUG RESISTANCE PROTEIN MDTA"/>
    <property type="match status" value="1"/>
</dbReference>
<keyword evidence="7" id="KW-1185">Reference proteome</keyword>
<sequence>MQSEAPLSPQTHAPRGLKTAGIAAVVIAGAVIALGTMSRAHDNGEAQHWSDARSIPVVHLVPVQAAAATGSLSLPGTLEAWNAAKLYARVGGYVRGWDKDIGATVAAGTPLAQIDTPELDQQIGQARADLASAIANAGLAKSTAARWNDLLTTHSVSQQEADEKNGELAVRNAAVNGARANLNRLLAMKGFATIRSPFAGVVTQRAADIGDLVGPSSGNQQPLFSVADVRKIRIYVSVPQVYSSAIHPGLPATLSVPDYPGRSFTAQVVGQSGAISPQSGAFQVQLVTDNPGALLKPGGYAKVGFNVAGQAGTVQVPASALVFRAEGARVALVGADGHVHLQAITIGRDLGPTVEVLGGLKPGDRVVDNPPDSVSEDELVRVQQSHA</sequence>